<feature type="compositionally biased region" description="Polar residues" evidence="1">
    <location>
        <begin position="70"/>
        <end position="84"/>
    </location>
</feature>
<dbReference type="InterPro" id="IPR021425">
    <property type="entry name" value="DUF3072"/>
</dbReference>
<keyword evidence="3" id="KW-1185">Reference proteome</keyword>
<dbReference type="EMBL" id="CP044427">
    <property type="protein sequence ID" value="QFG69902.1"/>
    <property type="molecule type" value="Genomic_DNA"/>
</dbReference>
<feature type="region of interest" description="Disordered" evidence="1">
    <location>
        <begin position="1"/>
        <end position="151"/>
    </location>
</feature>
<dbReference type="Proteomes" id="UP000326546">
    <property type="component" value="Chromosome"/>
</dbReference>
<evidence type="ECO:0000313" key="2">
    <source>
        <dbReference type="EMBL" id="QFG69902.1"/>
    </source>
</evidence>
<dbReference type="OrthoDB" id="9811751at2"/>
<accession>A0A5J6VA03</accession>
<dbReference type="AlphaFoldDB" id="A0A5J6VA03"/>
<name>A0A5J6VA03_9MICO</name>
<dbReference type="RefSeq" id="WP_158062396.1">
    <property type="nucleotide sequence ID" value="NZ_CP044427.1"/>
</dbReference>
<gene>
    <name evidence="2" type="ORF">FY030_15375</name>
</gene>
<sequence length="151" mass="15703">MTFPTDPTQPPLDVPESDPTGNPGPDTPAPSQPVADPPQEPLPGSVPQPGPGPEPGADPAPEPLPRAAANNAQASEVLGSSTPQDDPGQLQRDPEEWVTGDDPATEAQKSYLDRLASSAGEQIPAEGLTKAQASEHIDRLQDRTGIEPRQS</sequence>
<dbReference type="Pfam" id="PF11272">
    <property type="entry name" value="DUF3072"/>
    <property type="match status" value="1"/>
</dbReference>
<protein>
    <submittedName>
        <fullName evidence="2">DUF3072 domain-containing protein</fullName>
    </submittedName>
</protein>
<reference evidence="2 3" key="1">
    <citation type="submission" date="2019-09" db="EMBL/GenBank/DDBJ databases">
        <title>Serinicoccus pratensis sp. nov., isolated from meadow soil.</title>
        <authorList>
            <person name="Zhang W."/>
        </authorList>
    </citation>
    <scope>NUCLEOTIDE SEQUENCE [LARGE SCALE GENOMIC DNA]</scope>
    <source>
        <strain evidence="2 3">W204</strain>
    </source>
</reference>
<organism evidence="2 3">
    <name type="scientific">Ornithinimicrobium pratense</name>
    <dbReference type="NCBI Taxonomy" id="2593973"/>
    <lineage>
        <taxon>Bacteria</taxon>
        <taxon>Bacillati</taxon>
        <taxon>Actinomycetota</taxon>
        <taxon>Actinomycetes</taxon>
        <taxon>Micrococcales</taxon>
        <taxon>Ornithinimicrobiaceae</taxon>
        <taxon>Ornithinimicrobium</taxon>
    </lineage>
</organism>
<feature type="compositionally biased region" description="Pro residues" evidence="1">
    <location>
        <begin position="25"/>
        <end position="64"/>
    </location>
</feature>
<feature type="compositionally biased region" description="Basic and acidic residues" evidence="1">
    <location>
        <begin position="133"/>
        <end position="151"/>
    </location>
</feature>
<evidence type="ECO:0000256" key="1">
    <source>
        <dbReference type="SAM" id="MobiDB-lite"/>
    </source>
</evidence>
<dbReference type="KEGG" id="serw:FY030_15375"/>
<proteinExistence type="predicted"/>
<evidence type="ECO:0000313" key="3">
    <source>
        <dbReference type="Proteomes" id="UP000326546"/>
    </source>
</evidence>